<evidence type="ECO:0000313" key="1">
    <source>
        <dbReference type="EMBL" id="AQX51332.1"/>
    </source>
</evidence>
<dbReference type="InterPro" id="IPR045788">
    <property type="entry name" value="MobC_2"/>
</dbReference>
<dbReference type="RefSeq" id="WP_078719926.1">
    <property type="nucleotide sequence ID" value="NZ_CP014339.1"/>
</dbReference>
<reference evidence="2" key="2">
    <citation type="submission" date="2016-06" db="EMBL/GenBank/DDBJ databases">
        <authorList>
            <person name="Nicholson A.C."/>
        </authorList>
    </citation>
    <scope>NUCLEOTIDE SEQUENCE [LARGE SCALE GENOMIC DNA]</scope>
    <source>
        <strain evidence="2">E6809</strain>
    </source>
</reference>
<accession>A0A494JAE6</accession>
<name>A0A494JAE6_9FLAO</name>
<evidence type="ECO:0008006" key="4">
    <source>
        <dbReference type="Google" id="ProtNLM"/>
    </source>
</evidence>
<dbReference type="EMBL" id="CP014339">
    <property type="protein sequence ID" value="AQX51332.1"/>
    <property type="molecule type" value="Genomic_DNA"/>
</dbReference>
<dbReference type="EMBL" id="MAHS01000003">
    <property type="protein sequence ID" value="OPB52053.1"/>
    <property type="molecule type" value="Genomic_DNA"/>
</dbReference>
<proteinExistence type="predicted"/>
<gene>
    <name evidence="1" type="ORF">AYC66_11865</name>
    <name evidence="2" type="ORF">BAY09_12815</name>
</gene>
<sequence>MEDSPKKNTFRYGRNPKANPKKYVHGFTLNENENTQFLSLVKDSGAKNKSQYITSVLLGKKIKTVSIDMAAMEYYIRLTTFYNQFNVIAISYKEATDTLNLKFSRDKARIVVSKLETLTIRLSEICYEVKKLTEQFESNYLKEIKK</sequence>
<evidence type="ECO:0000313" key="2">
    <source>
        <dbReference type="EMBL" id="OPB52053.1"/>
    </source>
</evidence>
<organism evidence="2">
    <name type="scientific">Elizabethkingia anophelis</name>
    <dbReference type="NCBI Taxonomy" id="1117645"/>
    <lineage>
        <taxon>Bacteria</taxon>
        <taxon>Pseudomonadati</taxon>
        <taxon>Bacteroidota</taxon>
        <taxon>Flavobacteriia</taxon>
        <taxon>Flavobacteriales</taxon>
        <taxon>Weeksellaceae</taxon>
        <taxon>Elizabethkingia</taxon>
    </lineage>
</organism>
<evidence type="ECO:0000313" key="3">
    <source>
        <dbReference type="Proteomes" id="UP000189738"/>
    </source>
</evidence>
<dbReference type="Proteomes" id="UP000189738">
    <property type="component" value="Chromosome"/>
</dbReference>
<reference evidence="1 3" key="1">
    <citation type="submission" date="2016-02" db="EMBL/GenBank/DDBJ databases">
        <authorList>
            <person name="Nicholson A.C."/>
            <person name="Humrighouse B.W."/>
            <person name="Loparev V."/>
            <person name="Emery B."/>
            <person name="Graziano J."/>
            <person name="McQuiston J.R."/>
        </authorList>
    </citation>
    <scope>NUCLEOTIDE SEQUENCE [LARGE SCALE GENOMIC DNA]</scope>
    <source>
        <strain evidence="1 3">E6809</strain>
    </source>
</reference>
<protein>
    <recommendedName>
        <fullName evidence="4">MobA protein</fullName>
    </recommendedName>
</protein>
<dbReference type="AlphaFoldDB" id="A0A494JAE6"/>
<dbReference type="Pfam" id="PF19514">
    <property type="entry name" value="MobC_2"/>
    <property type="match status" value="1"/>
</dbReference>